<feature type="region of interest" description="Disordered" evidence="1">
    <location>
        <begin position="614"/>
        <end position="633"/>
    </location>
</feature>
<feature type="compositionally biased region" description="Basic and acidic residues" evidence="1">
    <location>
        <begin position="438"/>
        <end position="451"/>
    </location>
</feature>
<feature type="compositionally biased region" description="Polar residues" evidence="1">
    <location>
        <begin position="319"/>
        <end position="330"/>
    </location>
</feature>
<dbReference type="Proteomes" id="UP001345013">
    <property type="component" value="Unassembled WGS sequence"/>
</dbReference>
<accession>A0ABR0KCQ6</accession>
<name>A0ABR0KCQ6_9EURO</name>
<evidence type="ECO:0000313" key="2">
    <source>
        <dbReference type="EMBL" id="KAK5092964.1"/>
    </source>
</evidence>
<feature type="compositionally biased region" description="Polar residues" evidence="1">
    <location>
        <begin position="123"/>
        <end position="148"/>
    </location>
</feature>
<dbReference type="EMBL" id="JAVRRG010000050">
    <property type="protein sequence ID" value="KAK5092964.1"/>
    <property type="molecule type" value="Genomic_DNA"/>
</dbReference>
<feature type="region of interest" description="Disordered" evidence="1">
    <location>
        <begin position="428"/>
        <end position="453"/>
    </location>
</feature>
<feature type="region of interest" description="Disordered" evidence="1">
    <location>
        <begin position="353"/>
        <end position="387"/>
    </location>
</feature>
<feature type="region of interest" description="Disordered" evidence="1">
    <location>
        <begin position="103"/>
        <end position="220"/>
    </location>
</feature>
<keyword evidence="3" id="KW-1185">Reference proteome</keyword>
<comment type="caution">
    <text evidence="2">The sequence shown here is derived from an EMBL/GenBank/DDBJ whole genome shotgun (WGS) entry which is preliminary data.</text>
</comment>
<feature type="compositionally biased region" description="Basic residues" evidence="1">
    <location>
        <begin position="367"/>
        <end position="378"/>
    </location>
</feature>
<feature type="region of interest" description="Disordered" evidence="1">
    <location>
        <begin position="285"/>
        <end position="337"/>
    </location>
</feature>
<proteinExistence type="predicted"/>
<feature type="region of interest" description="Disordered" evidence="1">
    <location>
        <begin position="8"/>
        <end position="34"/>
    </location>
</feature>
<feature type="compositionally biased region" description="Polar residues" evidence="1">
    <location>
        <begin position="105"/>
        <end position="116"/>
    </location>
</feature>
<gene>
    <name evidence="2" type="ORF">LTR24_004759</name>
</gene>
<evidence type="ECO:0000313" key="3">
    <source>
        <dbReference type="Proteomes" id="UP001345013"/>
    </source>
</evidence>
<evidence type="ECO:0000256" key="1">
    <source>
        <dbReference type="SAM" id="MobiDB-lite"/>
    </source>
</evidence>
<sequence length="633" mass="70375">METRFKKFISNRRARSATEADNDLIRKSASYEASPPATRAPIFLYQPLAKSALESLPQKGNGPVKLQANRRLSSGELVTTTDDLQETLQDIRDGDYVVGRKGRSMSISRGRSNTHVNELRMSPVQSPSYSPLPTPNSYTPISTHTWPNTPRLEHDNHLSGRNSLDTAAPNIDLGLSSPTSAFAGRPRPSQDSVIDHRPSFSRQSASHESSNPHQTLTQNGNATLQALRRAEYGRLVDMYGADAAARNLARLNREHYQAAVSPVPLMQPSYSPVIFEPLPAPPVDSRHVDSRCTSRISGTSSEWSGASSPRRRSYVSSYTGSSTATAQTSIIEEDPATTRENIRNMVEQMRSTYLDAFEQRPPPTTKSKPRRKKQRKPKLIPSPVLNTSDQYSLSTLPLLGRQTWHPEDSDQQILYTRRINSQPVDVTGRLSPIQASPRRNDDNEAGVKRADSTTLGGVMADLTRSRIRASQTSRRRSEQQQATLVPPAATVRPVTPQQPVQEEKKDSWLNLESDSADELYVESPHDVSQACQHPRVVSHHSVEKGDSDYVEPRAPDTFEAIYENLFGKDADDFWSSSSNIDTMPSLRIPLPDPVHDDANQLSTPRKALQIRSIPESPEYRHLAPSGQTEPTFI</sequence>
<feature type="compositionally biased region" description="Polar residues" evidence="1">
    <location>
        <begin position="200"/>
        <end position="220"/>
    </location>
</feature>
<feature type="compositionally biased region" description="Low complexity" evidence="1">
    <location>
        <begin position="297"/>
        <end position="318"/>
    </location>
</feature>
<organism evidence="2 3">
    <name type="scientific">Lithohypha guttulata</name>
    <dbReference type="NCBI Taxonomy" id="1690604"/>
    <lineage>
        <taxon>Eukaryota</taxon>
        <taxon>Fungi</taxon>
        <taxon>Dikarya</taxon>
        <taxon>Ascomycota</taxon>
        <taxon>Pezizomycotina</taxon>
        <taxon>Eurotiomycetes</taxon>
        <taxon>Chaetothyriomycetidae</taxon>
        <taxon>Chaetothyriales</taxon>
        <taxon>Trichomeriaceae</taxon>
        <taxon>Lithohypha</taxon>
    </lineage>
</organism>
<protein>
    <submittedName>
        <fullName evidence="2">Uncharacterized protein</fullName>
    </submittedName>
</protein>
<reference evidence="2 3" key="1">
    <citation type="submission" date="2023-08" db="EMBL/GenBank/DDBJ databases">
        <title>Black Yeasts Isolated from many extreme environments.</title>
        <authorList>
            <person name="Coleine C."/>
            <person name="Stajich J.E."/>
            <person name="Selbmann L."/>
        </authorList>
    </citation>
    <scope>NUCLEOTIDE SEQUENCE [LARGE SCALE GENOMIC DNA]</scope>
    <source>
        <strain evidence="2 3">CCFEE 5885</strain>
    </source>
</reference>